<dbReference type="GO" id="GO:0007035">
    <property type="term" value="P:vacuolar acidification"/>
    <property type="evidence" value="ECO:0007669"/>
    <property type="project" value="TreeGrafter"/>
</dbReference>
<feature type="transmembrane region" description="Helical" evidence="12">
    <location>
        <begin position="427"/>
        <end position="446"/>
    </location>
</feature>
<evidence type="ECO:0000313" key="13">
    <source>
        <dbReference type="EMBL" id="UWM52907.1"/>
    </source>
</evidence>
<keyword evidence="7 12" id="KW-0472">Membrane</keyword>
<evidence type="ECO:0000256" key="8">
    <source>
        <dbReference type="ARBA" id="ARBA00059506"/>
    </source>
</evidence>
<name>A0A9E7U9C2_9EURY</name>
<evidence type="ECO:0000256" key="4">
    <source>
        <dbReference type="ARBA" id="ARBA00022692"/>
    </source>
</evidence>
<dbReference type="GO" id="GO:0033179">
    <property type="term" value="C:proton-transporting V-type ATPase, V0 domain"/>
    <property type="evidence" value="ECO:0007669"/>
    <property type="project" value="InterPro"/>
</dbReference>
<evidence type="ECO:0000256" key="12">
    <source>
        <dbReference type="SAM" id="Phobius"/>
    </source>
</evidence>
<protein>
    <recommendedName>
        <fullName evidence="9">A-type ATP synthase subunit I</fullName>
    </recommendedName>
</protein>
<feature type="transmembrane region" description="Helical" evidence="12">
    <location>
        <begin position="560"/>
        <end position="582"/>
    </location>
</feature>
<keyword evidence="6" id="KW-0406">Ion transport</keyword>
<comment type="subcellular location">
    <subcellularLocation>
        <location evidence="1">Membrane</location>
        <topology evidence="1">Multi-pass membrane protein</topology>
    </subcellularLocation>
</comment>
<evidence type="ECO:0000256" key="6">
    <source>
        <dbReference type="ARBA" id="ARBA00023065"/>
    </source>
</evidence>
<sequence>MLRPERMSRVSVTGSKGVMDEVVETVHDLRLLHMTEYDGAWEGFDPGNPTEGADQASEKLVTVRSLKSILEVEEASVEERAHPRVLDDEELERELEDVRVRVNELDDRRDDLREELRSVEEELGMVEPFVDLGVDLDLLSGYDSLSVAVGEGDPSAVREALTETPGVEQFELFTGEKGALGVFAYVRDDVDVNDVLVGAQFTGLDIPDVDGSPEGYVSDLRERRSTLESKLKTVQSELEDVRAESAGFLLAAEEQLAIDVQKREAPLSFATTENAFVAEGWIPSIRYDDLVTSLTDAVGDHVEIEKHGEAAYDEDGHPHGEEEPVGDPVATDGGDKKAVSDGGTDTAMAGGAPPVIQNNAGPVKPFEALVEVINRPKYTELDPTFIVFLTFPAFFGFMIGDLGYGILYMALGAFLYTRFDSDMIRSLGGVALWAGGFTALFGVLYGEIFGLLELGEILFDGSPPLHKGLKPQYADYALGWLVVSLLAGVLHLTVGWIVGFYQDLSHGFADAMYENGSWLLMMFGLWAWIFAGAFGSAPSLMYGSQSVFNGNPFELGFTGFPPSVGLAGLAVFAVGLVLLVYGEPIEGVEFLNVLVNVLSYTRLAAVLLAKAGMAFVVNLLFFGVYVDSKGGWHFGTGGMPTQEMIQQGTEFHGYVPTGILFEGLAHGGISFALLGIVILVFGHALVLALGVTSAGLQAVRLEYVEFFGKFYEGGGAKYNPFGYERTYTTED</sequence>
<dbReference type="AlphaFoldDB" id="A0A9E7U9C2"/>
<dbReference type="PANTHER" id="PTHR11629">
    <property type="entry name" value="VACUOLAR PROTON ATPASES"/>
    <property type="match status" value="1"/>
</dbReference>
<dbReference type="Gene3D" id="1.20.1460.20">
    <property type="match status" value="1"/>
</dbReference>
<evidence type="ECO:0000256" key="1">
    <source>
        <dbReference type="ARBA" id="ARBA00004141"/>
    </source>
</evidence>
<evidence type="ECO:0000256" key="9">
    <source>
        <dbReference type="ARBA" id="ARBA00068671"/>
    </source>
</evidence>
<evidence type="ECO:0000313" key="14">
    <source>
        <dbReference type="Proteomes" id="UP001057580"/>
    </source>
</evidence>
<evidence type="ECO:0000256" key="3">
    <source>
        <dbReference type="ARBA" id="ARBA00022448"/>
    </source>
</evidence>
<dbReference type="PANTHER" id="PTHR11629:SF63">
    <property type="entry name" value="V-TYPE PROTON ATPASE SUBUNIT A"/>
    <property type="match status" value="1"/>
</dbReference>
<keyword evidence="10" id="KW-0175">Coiled coil</keyword>
<comment type="similarity">
    <text evidence="2">Belongs to the V-ATPase 116 kDa subunit family.</text>
</comment>
<keyword evidence="4 12" id="KW-0812">Transmembrane</keyword>
<dbReference type="GeneID" id="74943193"/>
<gene>
    <name evidence="13" type="ORF">N0B31_12185</name>
</gene>
<dbReference type="EMBL" id="CP104003">
    <property type="protein sequence ID" value="UWM52907.1"/>
    <property type="molecule type" value="Genomic_DNA"/>
</dbReference>
<dbReference type="GO" id="GO:0016471">
    <property type="term" value="C:vacuolar proton-transporting V-type ATPase complex"/>
    <property type="evidence" value="ECO:0007669"/>
    <property type="project" value="TreeGrafter"/>
</dbReference>
<dbReference type="GO" id="GO:0046961">
    <property type="term" value="F:proton-transporting ATPase activity, rotational mechanism"/>
    <property type="evidence" value="ECO:0007669"/>
    <property type="project" value="InterPro"/>
</dbReference>
<feature type="transmembrane region" description="Helical" evidence="12">
    <location>
        <begin position="477"/>
        <end position="498"/>
    </location>
</feature>
<evidence type="ECO:0000256" key="10">
    <source>
        <dbReference type="SAM" id="Coils"/>
    </source>
</evidence>
<feature type="compositionally biased region" description="Low complexity" evidence="11">
    <location>
        <begin position="341"/>
        <end position="352"/>
    </location>
</feature>
<dbReference type="Gene3D" id="3.30.70.2750">
    <property type="match status" value="1"/>
</dbReference>
<keyword evidence="5 12" id="KW-1133">Transmembrane helix</keyword>
<comment type="function">
    <text evidence="8">Component of the A-type ATP synthase that produces ATP from ADP in the presence of a proton gradient across the membrane.</text>
</comment>
<feature type="transmembrane region" description="Helical" evidence="12">
    <location>
        <begin position="669"/>
        <end position="691"/>
    </location>
</feature>
<evidence type="ECO:0000256" key="11">
    <source>
        <dbReference type="SAM" id="MobiDB-lite"/>
    </source>
</evidence>
<feature type="coiled-coil region" evidence="10">
    <location>
        <begin position="88"/>
        <end position="122"/>
    </location>
</feature>
<feature type="region of interest" description="Disordered" evidence="11">
    <location>
        <begin position="310"/>
        <end position="354"/>
    </location>
</feature>
<feature type="transmembrane region" description="Helical" evidence="12">
    <location>
        <begin position="518"/>
        <end position="540"/>
    </location>
</feature>
<dbReference type="RefSeq" id="WP_260591902.1">
    <property type="nucleotide sequence ID" value="NZ_CP104003.1"/>
</dbReference>
<reference evidence="13" key="1">
    <citation type="submission" date="2022-09" db="EMBL/GenBank/DDBJ databases">
        <title>Diverse halophilic archaea isolated from saline environments.</title>
        <authorList>
            <person name="Cui H.-L."/>
        </authorList>
    </citation>
    <scope>NUCLEOTIDE SEQUENCE</scope>
    <source>
        <strain evidence="13">ZS-35-S2</strain>
    </source>
</reference>
<feature type="compositionally biased region" description="Basic and acidic residues" evidence="11">
    <location>
        <begin position="310"/>
        <end position="322"/>
    </location>
</feature>
<dbReference type="KEGG" id="ssai:N0B31_12185"/>
<evidence type="ECO:0000256" key="5">
    <source>
        <dbReference type="ARBA" id="ARBA00022989"/>
    </source>
</evidence>
<evidence type="ECO:0000256" key="7">
    <source>
        <dbReference type="ARBA" id="ARBA00023136"/>
    </source>
</evidence>
<feature type="transmembrane region" description="Helical" evidence="12">
    <location>
        <begin position="385"/>
        <end position="415"/>
    </location>
</feature>
<accession>A0A9E7U9C2</accession>
<dbReference type="Proteomes" id="UP001057580">
    <property type="component" value="Chromosome"/>
</dbReference>
<feature type="transmembrane region" description="Helical" evidence="12">
    <location>
        <begin position="603"/>
        <end position="626"/>
    </location>
</feature>
<keyword evidence="3" id="KW-0813">Transport</keyword>
<proteinExistence type="inferred from homology"/>
<dbReference type="InterPro" id="IPR002490">
    <property type="entry name" value="V-ATPase_116kDa_su"/>
</dbReference>
<evidence type="ECO:0000256" key="2">
    <source>
        <dbReference type="ARBA" id="ARBA00009904"/>
    </source>
</evidence>
<feature type="coiled-coil region" evidence="10">
    <location>
        <begin position="217"/>
        <end position="244"/>
    </location>
</feature>
<dbReference type="Gene3D" id="3.30.70.2170">
    <property type="match status" value="1"/>
</dbReference>
<dbReference type="GO" id="GO:0051117">
    <property type="term" value="F:ATPase binding"/>
    <property type="evidence" value="ECO:0007669"/>
    <property type="project" value="TreeGrafter"/>
</dbReference>
<organism evidence="13 14">
    <name type="scientific">Salinirubellus salinus</name>
    <dbReference type="NCBI Taxonomy" id="1364945"/>
    <lineage>
        <taxon>Archaea</taxon>
        <taxon>Methanobacteriati</taxon>
        <taxon>Methanobacteriota</taxon>
        <taxon>Stenosarchaea group</taxon>
        <taxon>Halobacteria</taxon>
        <taxon>Halobacteriales</taxon>
        <taxon>Natronomonadaceae</taxon>
        <taxon>Salinirubellus</taxon>
    </lineage>
</organism>
<keyword evidence="14" id="KW-1185">Reference proteome</keyword>